<dbReference type="GO" id="GO:0003677">
    <property type="term" value="F:DNA binding"/>
    <property type="evidence" value="ECO:0007669"/>
    <property type="project" value="UniProtKB-KW"/>
</dbReference>
<reference evidence="5 6" key="1">
    <citation type="submission" date="2016-03" db="EMBL/GenBank/DDBJ databases">
        <authorList>
            <consortium name="Pathogen Informatics"/>
        </authorList>
    </citation>
    <scope>NUCLEOTIDE SEQUENCE [LARGE SCALE GENOMIC DNA]</scope>
    <source>
        <strain evidence="6">e1252</strain>
    </source>
</reference>
<proteinExistence type="predicted"/>
<protein>
    <submittedName>
        <fullName evidence="5">Cell division activator CedA protein</fullName>
    </submittedName>
</protein>
<name>A0A144BQB2_ENTCL</name>
<gene>
    <name evidence="5" type="primary">cedA</name>
    <name evidence="5" type="ORF">SAMEA2273318_00340</name>
</gene>
<dbReference type="InterPro" id="IPR019666">
    <property type="entry name" value="Cell_div_activator_CedA"/>
</dbReference>
<dbReference type="EMBL" id="FJXR01000002">
    <property type="protein sequence ID" value="CZU35811.1"/>
    <property type="molecule type" value="Genomic_DNA"/>
</dbReference>
<keyword evidence="1 5" id="KW-0132">Cell division</keyword>
<keyword evidence="3" id="KW-0131">Cell cycle</keyword>
<evidence type="ECO:0000256" key="4">
    <source>
        <dbReference type="SAM" id="MobiDB-lite"/>
    </source>
</evidence>
<evidence type="ECO:0000256" key="2">
    <source>
        <dbReference type="ARBA" id="ARBA00023125"/>
    </source>
</evidence>
<evidence type="ECO:0000313" key="6">
    <source>
        <dbReference type="Proteomes" id="UP000076008"/>
    </source>
</evidence>
<evidence type="ECO:0000256" key="3">
    <source>
        <dbReference type="ARBA" id="ARBA00023306"/>
    </source>
</evidence>
<dbReference type="InterPro" id="IPR038463">
    <property type="entry name" value="CedA-like_sf"/>
</dbReference>
<keyword evidence="2" id="KW-0238">DNA-binding</keyword>
<dbReference type="Proteomes" id="UP000076008">
    <property type="component" value="Unassembled WGS sequence"/>
</dbReference>
<feature type="region of interest" description="Disordered" evidence="4">
    <location>
        <begin position="1"/>
        <end position="24"/>
    </location>
</feature>
<evidence type="ECO:0000256" key="1">
    <source>
        <dbReference type="ARBA" id="ARBA00022618"/>
    </source>
</evidence>
<dbReference type="NCBIfam" id="NF007510">
    <property type="entry name" value="PRK10113.1"/>
    <property type="match status" value="1"/>
</dbReference>
<evidence type="ECO:0000313" key="5">
    <source>
        <dbReference type="EMBL" id="CZU35811.1"/>
    </source>
</evidence>
<dbReference type="AlphaFoldDB" id="A0A144BQB2"/>
<sequence>MSRDGSRTKSFHMPSLAKGAIRPTRSATEGNRIGYHRIFLLQEFALVNQSLMKPLRQQNRQVISYVPRVEPAPPDHALKVEGFRDVWQLRGKYVAFVLIGEHFRRSPTFTVPESAQRWAMQIRQDEEVEE</sequence>
<dbReference type="GO" id="GO:0051301">
    <property type="term" value="P:cell division"/>
    <property type="evidence" value="ECO:0007669"/>
    <property type="project" value="UniProtKB-KW"/>
</dbReference>
<organism evidence="5 6">
    <name type="scientific">Enterobacter cloacae</name>
    <dbReference type="NCBI Taxonomy" id="550"/>
    <lineage>
        <taxon>Bacteria</taxon>
        <taxon>Pseudomonadati</taxon>
        <taxon>Pseudomonadota</taxon>
        <taxon>Gammaproteobacteria</taxon>
        <taxon>Enterobacterales</taxon>
        <taxon>Enterobacteriaceae</taxon>
        <taxon>Enterobacter</taxon>
        <taxon>Enterobacter cloacae complex</taxon>
    </lineage>
</organism>
<dbReference type="Pfam" id="PF10729">
    <property type="entry name" value="CedA"/>
    <property type="match status" value="1"/>
</dbReference>
<dbReference type="Gene3D" id="3.30.730.20">
    <property type="entry name" value="Cell division activator CedA"/>
    <property type="match status" value="1"/>
</dbReference>
<accession>A0A144BQB2</accession>